<organism evidence="6">
    <name type="scientific">Caldithrix abyssi</name>
    <dbReference type="NCBI Taxonomy" id="187145"/>
    <lineage>
        <taxon>Bacteria</taxon>
        <taxon>Pseudomonadati</taxon>
        <taxon>Calditrichota</taxon>
        <taxon>Calditrichia</taxon>
        <taxon>Calditrichales</taxon>
        <taxon>Calditrichaceae</taxon>
        <taxon>Caldithrix</taxon>
    </lineage>
</organism>
<proteinExistence type="inferred from homology"/>
<dbReference type="Pfam" id="PF02633">
    <property type="entry name" value="Creatininase"/>
    <property type="match status" value="1"/>
</dbReference>
<keyword evidence="3" id="KW-0378">Hydrolase</keyword>
<dbReference type="Gene3D" id="3.40.50.10310">
    <property type="entry name" value="Creatininase"/>
    <property type="match status" value="1"/>
</dbReference>
<evidence type="ECO:0000256" key="1">
    <source>
        <dbReference type="ARBA" id="ARBA00001947"/>
    </source>
</evidence>
<keyword evidence="2" id="KW-0479">Metal-binding</keyword>
<dbReference type="PANTHER" id="PTHR35005:SF1">
    <property type="entry name" value="2-AMINO-5-FORMYLAMINO-6-RIBOSYLAMINOPYRIMIDIN-4(3H)-ONE 5'-MONOPHOSPHATE DEFORMYLASE"/>
    <property type="match status" value="1"/>
</dbReference>
<gene>
    <name evidence="6" type="ORF">ENL21_03375</name>
</gene>
<dbReference type="GO" id="GO:0016811">
    <property type="term" value="F:hydrolase activity, acting on carbon-nitrogen (but not peptide) bonds, in linear amides"/>
    <property type="evidence" value="ECO:0007669"/>
    <property type="project" value="TreeGrafter"/>
</dbReference>
<dbReference type="SUPFAM" id="SSF102215">
    <property type="entry name" value="Creatininase"/>
    <property type="match status" value="1"/>
</dbReference>
<dbReference type="InterPro" id="IPR024087">
    <property type="entry name" value="Creatininase-like_sf"/>
</dbReference>
<dbReference type="GO" id="GO:0046872">
    <property type="term" value="F:metal ion binding"/>
    <property type="evidence" value="ECO:0007669"/>
    <property type="project" value="UniProtKB-KW"/>
</dbReference>
<comment type="similarity">
    <text evidence="5">Belongs to the creatininase superfamily.</text>
</comment>
<comment type="cofactor">
    <cofactor evidence="1">
        <name>Zn(2+)</name>
        <dbReference type="ChEBI" id="CHEBI:29105"/>
    </cofactor>
</comment>
<evidence type="ECO:0000256" key="3">
    <source>
        <dbReference type="ARBA" id="ARBA00022801"/>
    </source>
</evidence>
<reference evidence="6" key="1">
    <citation type="journal article" date="2020" name="mSystems">
        <title>Genome- and Community-Level Interaction Insights into Carbon Utilization and Element Cycling Functions of Hydrothermarchaeota in Hydrothermal Sediment.</title>
        <authorList>
            <person name="Zhou Z."/>
            <person name="Liu Y."/>
            <person name="Xu W."/>
            <person name="Pan J."/>
            <person name="Luo Z.H."/>
            <person name="Li M."/>
        </authorList>
    </citation>
    <scope>NUCLEOTIDE SEQUENCE [LARGE SCALE GENOMIC DNA]</scope>
    <source>
        <strain evidence="6">HyVt-76</strain>
    </source>
</reference>
<evidence type="ECO:0000256" key="2">
    <source>
        <dbReference type="ARBA" id="ARBA00022723"/>
    </source>
</evidence>
<name>A0A7V5H360_CALAY</name>
<comment type="caution">
    <text evidence="6">The sequence shown here is derived from an EMBL/GenBank/DDBJ whole genome shotgun (WGS) entry which is preliminary data.</text>
</comment>
<dbReference type="EMBL" id="DRTD01000241">
    <property type="protein sequence ID" value="HHE54797.1"/>
    <property type="molecule type" value="Genomic_DNA"/>
</dbReference>
<dbReference type="PANTHER" id="PTHR35005">
    <property type="entry name" value="3-DEHYDRO-SCYLLO-INOSOSE HYDROLASE"/>
    <property type="match status" value="1"/>
</dbReference>
<keyword evidence="4" id="KW-0862">Zinc</keyword>
<dbReference type="InterPro" id="IPR003785">
    <property type="entry name" value="Creatininase/forma_Hydrolase"/>
</dbReference>
<evidence type="ECO:0000256" key="5">
    <source>
        <dbReference type="ARBA" id="ARBA00024029"/>
    </source>
</evidence>
<protein>
    <submittedName>
        <fullName evidence="6">Creatininase family protein</fullName>
    </submittedName>
</protein>
<dbReference type="AlphaFoldDB" id="A0A7V5H360"/>
<evidence type="ECO:0000313" key="6">
    <source>
        <dbReference type="EMBL" id="HHE54797.1"/>
    </source>
</evidence>
<dbReference type="Proteomes" id="UP000886111">
    <property type="component" value="Unassembled WGS sequence"/>
</dbReference>
<sequence>MKAKASFTLTLFLVFFVFVHIKAGDDAMINDLPIQYEELTATDFPVALKKASKTCLIPMGIMEKHGPHLPIGTDLINIRAIALAAAEREYVVVFPPYFVGQIFEAKHQPGTIAYSHELIWNFLQETCDELARNGFEKILLVNGHGGNNRFLDYFCQAQLEKERDYVVYLYREPQDEAFEKKIQQKQKSGFDYHGGELETSLMMAHRPELVRLNFVTKESGQDQHRLDNLSNVWTGIWWYARFPNHYAGDASPANADLGKMILEHRVQLLAKTIKQVKSDQKTSQLQKAFFEKSKTQRRKK</sequence>
<evidence type="ECO:0000256" key="4">
    <source>
        <dbReference type="ARBA" id="ARBA00022833"/>
    </source>
</evidence>
<accession>A0A7V5H360</accession>
<dbReference type="GO" id="GO:0009231">
    <property type="term" value="P:riboflavin biosynthetic process"/>
    <property type="evidence" value="ECO:0007669"/>
    <property type="project" value="TreeGrafter"/>
</dbReference>